<evidence type="ECO:0000256" key="3">
    <source>
        <dbReference type="ARBA" id="ARBA00023125"/>
    </source>
</evidence>
<dbReference type="EMBL" id="JAAFGS010000015">
    <property type="protein sequence ID" value="NGZ78158.1"/>
    <property type="molecule type" value="Genomic_DNA"/>
</dbReference>
<dbReference type="InterPro" id="IPR023772">
    <property type="entry name" value="DNA-bd_HTH_TetR-type_CS"/>
</dbReference>
<dbReference type="SUPFAM" id="SSF48498">
    <property type="entry name" value="Tetracyclin repressor-like, C-terminal domain"/>
    <property type="match status" value="1"/>
</dbReference>
<evidence type="ECO:0000256" key="2">
    <source>
        <dbReference type="ARBA" id="ARBA00023015"/>
    </source>
</evidence>
<evidence type="ECO:0000256" key="1">
    <source>
        <dbReference type="ARBA" id="ARBA00022491"/>
    </source>
</evidence>
<dbReference type="Proteomes" id="UP000800303">
    <property type="component" value="Unassembled WGS sequence"/>
</dbReference>
<keyword evidence="8" id="KW-1185">Reference proteome</keyword>
<reference evidence="7 8" key="1">
    <citation type="submission" date="2020-01" db="EMBL/GenBank/DDBJ databases">
        <title>Polyphasic characterisation and genomic insights into a novel alkali tolerant bacterium VR-M41.</title>
        <authorList>
            <person name="Vemuluri V.R."/>
        </authorList>
    </citation>
    <scope>NUCLEOTIDE SEQUENCE [LARGE SCALE GENOMIC DNA]</scope>
    <source>
        <strain evidence="7 8">VR-M41</strain>
    </source>
</reference>
<keyword evidence="3 5" id="KW-0238">DNA-binding</keyword>
<evidence type="ECO:0000256" key="4">
    <source>
        <dbReference type="ARBA" id="ARBA00023163"/>
    </source>
</evidence>
<feature type="domain" description="HTH tetR-type" evidence="6">
    <location>
        <begin position="8"/>
        <end position="68"/>
    </location>
</feature>
<keyword evidence="2" id="KW-0805">Transcription regulation</keyword>
<keyword evidence="1" id="KW-0678">Repressor</keyword>
<organism evidence="7 8">
    <name type="scientific">Saccharibacillus alkalitolerans</name>
    <dbReference type="NCBI Taxonomy" id="2705290"/>
    <lineage>
        <taxon>Bacteria</taxon>
        <taxon>Bacillati</taxon>
        <taxon>Bacillota</taxon>
        <taxon>Bacilli</taxon>
        <taxon>Bacillales</taxon>
        <taxon>Paenibacillaceae</taxon>
        <taxon>Saccharibacillus</taxon>
    </lineage>
</organism>
<dbReference type="InterPro" id="IPR001647">
    <property type="entry name" value="HTH_TetR"/>
</dbReference>
<proteinExistence type="predicted"/>
<dbReference type="PROSITE" id="PS01081">
    <property type="entry name" value="HTH_TETR_1"/>
    <property type="match status" value="1"/>
</dbReference>
<evidence type="ECO:0000259" key="6">
    <source>
        <dbReference type="PROSITE" id="PS50977"/>
    </source>
</evidence>
<dbReference type="InterPro" id="IPR039538">
    <property type="entry name" value="BetI_C"/>
</dbReference>
<comment type="caution">
    <text evidence="7">The sequence shown here is derived from an EMBL/GenBank/DDBJ whole genome shotgun (WGS) entry which is preliminary data.</text>
</comment>
<name>A0ABX0FB24_9BACL</name>
<dbReference type="Pfam" id="PF13977">
    <property type="entry name" value="TetR_C_6"/>
    <property type="match status" value="1"/>
</dbReference>
<gene>
    <name evidence="7" type="ORF">GYN08_22950</name>
</gene>
<evidence type="ECO:0000313" key="8">
    <source>
        <dbReference type="Proteomes" id="UP000800303"/>
    </source>
</evidence>
<evidence type="ECO:0000256" key="5">
    <source>
        <dbReference type="PROSITE-ProRule" id="PRU00335"/>
    </source>
</evidence>
<dbReference type="Pfam" id="PF00440">
    <property type="entry name" value="TetR_N"/>
    <property type="match status" value="1"/>
</dbReference>
<sequence>MPKIVDHAQQKIKVAEAAWRVIRRSGIENASVRNVAQEAGISPGSMRHYFSTQAELFSFSMNLVSERVNQRILKLSFERPVPEVARDLLREMVPLNEESRSEMEVWLAFTSKSMSEPSLRDHADRVYEEMRQAMARILQAMVEYEFASDNLNVEEEAVRMQTYVDGIALHGLLYPDRMPPSRMEKMLDDYLASLCKKEN</sequence>
<dbReference type="Gene3D" id="1.10.357.10">
    <property type="entry name" value="Tetracycline Repressor, domain 2"/>
    <property type="match status" value="1"/>
</dbReference>
<dbReference type="InterPro" id="IPR036271">
    <property type="entry name" value="Tet_transcr_reg_TetR-rel_C_sf"/>
</dbReference>
<keyword evidence="4" id="KW-0804">Transcription</keyword>
<dbReference type="SUPFAM" id="SSF46689">
    <property type="entry name" value="Homeodomain-like"/>
    <property type="match status" value="1"/>
</dbReference>
<dbReference type="PROSITE" id="PS50977">
    <property type="entry name" value="HTH_TETR_2"/>
    <property type="match status" value="1"/>
</dbReference>
<dbReference type="InterPro" id="IPR009057">
    <property type="entry name" value="Homeodomain-like_sf"/>
</dbReference>
<feature type="DNA-binding region" description="H-T-H motif" evidence="5">
    <location>
        <begin position="31"/>
        <end position="50"/>
    </location>
</feature>
<accession>A0ABX0FB24</accession>
<evidence type="ECO:0000313" key="7">
    <source>
        <dbReference type="EMBL" id="NGZ78158.1"/>
    </source>
</evidence>
<dbReference type="PANTHER" id="PTHR30055">
    <property type="entry name" value="HTH-TYPE TRANSCRIPTIONAL REGULATOR RUTR"/>
    <property type="match status" value="1"/>
</dbReference>
<dbReference type="PANTHER" id="PTHR30055:SF226">
    <property type="entry name" value="HTH-TYPE TRANSCRIPTIONAL REGULATOR PKSA"/>
    <property type="match status" value="1"/>
</dbReference>
<protein>
    <submittedName>
        <fullName evidence="7">TetR family transcriptional regulator</fullName>
    </submittedName>
</protein>
<dbReference type="RefSeq" id="WP_166279988.1">
    <property type="nucleotide sequence ID" value="NZ_JAAFGS010000015.1"/>
</dbReference>
<dbReference type="InterPro" id="IPR050109">
    <property type="entry name" value="HTH-type_TetR-like_transc_reg"/>
</dbReference>